<gene>
    <name evidence="4" type="primary">speE</name>
    <name evidence="4" type="ORF">A0H81_03928</name>
</gene>
<name>A0A1C7MH21_GRIFR</name>
<dbReference type="AlphaFoldDB" id="A0A1C7MH21"/>
<dbReference type="OrthoDB" id="2016285at2759"/>
<protein>
    <submittedName>
        <fullName evidence="4">Polyamine aminopropyltransferase</fullName>
    </submittedName>
</protein>
<keyword evidence="3" id="KW-0812">Transmembrane</keyword>
<dbReference type="STRING" id="5627.A0A1C7MH21"/>
<keyword evidence="3" id="KW-0472">Membrane</keyword>
<feature type="transmembrane region" description="Helical" evidence="3">
    <location>
        <begin position="106"/>
        <end position="128"/>
    </location>
</feature>
<accession>A0A1C7MH21</accession>
<keyword evidence="3" id="KW-1133">Transmembrane helix</keyword>
<dbReference type="EMBL" id="LUGG01000003">
    <property type="protein sequence ID" value="OBZ76102.1"/>
    <property type="molecule type" value="Genomic_DNA"/>
</dbReference>
<dbReference type="OMA" id="GVWVGPK"/>
<dbReference type="PANTHER" id="PTHR43317">
    <property type="entry name" value="THERMOSPERMINE SYNTHASE ACAULIS5"/>
    <property type="match status" value="1"/>
</dbReference>
<feature type="transmembrane region" description="Helical" evidence="3">
    <location>
        <begin position="21"/>
        <end position="38"/>
    </location>
</feature>
<evidence type="ECO:0000256" key="1">
    <source>
        <dbReference type="ARBA" id="ARBA00023115"/>
    </source>
</evidence>
<dbReference type="InterPro" id="IPR029063">
    <property type="entry name" value="SAM-dependent_MTases_sf"/>
</dbReference>
<keyword evidence="5" id="KW-1185">Reference proteome</keyword>
<keyword evidence="1" id="KW-0620">Polyamine biosynthesis</keyword>
<dbReference type="Gene3D" id="3.40.50.150">
    <property type="entry name" value="Vaccinia Virus protein VP39"/>
    <property type="match status" value="1"/>
</dbReference>
<evidence type="ECO:0000256" key="3">
    <source>
        <dbReference type="SAM" id="Phobius"/>
    </source>
</evidence>
<organism evidence="4 5">
    <name type="scientific">Grifola frondosa</name>
    <name type="common">Maitake</name>
    <name type="synonym">Polyporus frondosus</name>
    <dbReference type="NCBI Taxonomy" id="5627"/>
    <lineage>
        <taxon>Eukaryota</taxon>
        <taxon>Fungi</taxon>
        <taxon>Dikarya</taxon>
        <taxon>Basidiomycota</taxon>
        <taxon>Agaricomycotina</taxon>
        <taxon>Agaricomycetes</taxon>
        <taxon>Polyporales</taxon>
        <taxon>Grifolaceae</taxon>
        <taxon>Grifola</taxon>
    </lineage>
</organism>
<feature type="region of interest" description="Disordered" evidence="2">
    <location>
        <begin position="203"/>
        <end position="248"/>
    </location>
</feature>
<evidence type="ECO:0000313" key="4">
    <source>
        <dbReference type="EMBL" id="OBZ76102.1"/>
    </source>
</evidence>
<proteinExistence type="predicted"/>
<dbReference type="GO" id="GO:0006596">
    <property type="term" value="P:polyamine biosynthetic process"/>
    <property type="evidence" value="ECO:0007669"/>
    <property type="project" value="UniProtKB-KW"/>
</dbReference>
<evidence type="ECO:0000313" key="5">
    <source>
        <dbReference type="Proteomes" id="UP000092993"/>
    </source>
</evidence>
<evidence type="ECO:0000256" key="2">
    <source>
        <dbReference type="SAM" id="MobiDB-lite"/>
    </source>
</evidence>
<comment type="caution">
    <text evidence="4">The sequence shown here is derived from an EMBL/GenBank/DDBJ whole genome shotgun (WGS) entry which is preliminary data.</text>
</comment>
<dbReference type="GO" id="GO:0010487">
    <property type="term" value="F:thermospermine synthase activity"/>
    <property type="evidence" value="ECO:0007669"/>
    <property type="project" value="TreeGrafter"/>
</dbReference>
<reference evidence="4 5" key="1">
    <citation type="submission" date="2016-03" db="EMBL/GenBank/DDBJ databases">
        <title>Whole genome sequencing of Grifola frondosa 9006-11.</title>
        <authorList>
            <person name="Min B."/>
            <person name="Park H."/>
            <person name="Kim J.-G."/>
            <person name="Cho H."/>
            <person name="Oh Y.-L."/>
            <person name="Kong W.-S."/>
            <person name="Choi I.-G."/>
        </authorList>
    </citation>
    <scope>NUCLEOTIDE SEQUENCE [LARGE SCALE GENOMIC DNA]</scope>
    <source>
        <strain evidence="4 5">9006-11</strain>
    </source>
</reference>
<dbReference type="NCBIfam" id="NF037959">
    <property type="entry name" value="MFS_SpdSyn"/>
    <property type="match status" value="1"/>
</dbReference>
<keyword evidence="4" id="KW-0808">Transferase</keyword>
<sequence length="758" mass="82475">MSAERSSRQQKKQVFVDAASKAISVVILASLSLVVFSYRRALEPLYGSAPTNLHINKVIWSACILGSFAPTLSIWPATLVAGILLTAMPASSYWVAVYTGRMGDPVWGPVATHLVVLAPILYIGVAIIKALQENPDQQGAAASTQQLITLPVCQTAITALQGLWPAIPYTSSISENQVFAQLGTFAVVLWIVAPLLPSLDASPESESTPAPVVPPAAPKTKAQRKKVSIDKPSQPINSPKTPTQGPAGLNMQRAVLLPILPLLTFTLFRSPTLPKPLPEPYTHPTYPLRILSSVRSSFSSVVVVGESLPSNPGVSGTMDYLRYLRAGHSLLGGVWVGPKAQSDSGPPSVDEAGEAIGDSIYSAFVVQEATRLVERPDHTEPQNALMIGLGAGIAATSFMKHNISTTIVEIDPAVYDAAKRFFGLPAPEPGKLFFQDARSWVSARQSRLEDQENTEEGSLGVVRIIVHDCFSGGSVPGHLFTQKFWIYLKTLMSPNGVVAVNFAGRLNTDSARSIIVTLQSVFPQCRAFYDSLTPAEDIENEFVNWVLFCSPSSYPLKFRRSESSDYLGSRLRKHVLSNLPEREADLSKVVESISEKEREQYVLLDGKNPLVQWQEKDAPWDTRASAVSSPNTVLLSTSPAAVSRNAGSLSTSYQNNMHDEITTRQWSFNAFEWIIRDVSRLKEFVESPAPVDNDAAADGSEALGSEADEFEVLRESPMLDGKFKLEIVKASNLELSEGLIPQRRGLRPNRSRSISLLS</sequence>
<dbReference type="SUPFAM" id="SSF53335">
    <property type="entry name" value="S-adenosyl-L-methionine-dependent methyltransferases"/>
    <property type="match status" value="1"/>
</dbReference>
<dbReference type="Pfam" id="PF01564">
    <property type="entry name" value="Spermine_synth"/>
    <property type="match status" value="1"/>
</dbReference>
<dbReference type="PANTHER" id="PTHR43317:SF1">
    <property type="entry name" value="THERMOSPERMINE SYNTHASE ACAULIS5"/>
    <property type="match status" value="1"/>
</dbReference>
<dbReference type="Proteomes" id="UP000092993">
    <property type="component" value="Unassembled WGS sequence"/>
</dbReference>
<feature type="compositionally biased region" description="Polar residues" evidence="2">
    <location>
        <begin position="234"/>
        <end position="244"/>
    </location>
</feature>